<keyword evidence="2" id="KW-1185">Reference proteome</keyword>
<gene>
    <name evidence="1" type="ORF">OG517_20035</name>
</gene>
<accession>A0ABZ1TCD6</accession>
<organism evidence="1 2">
    <name type="scientific">Streptomyces virginiae</name>
    <name type="common">Streptomyces cinnamonensis</name>
    <dbReference type="NCBI Taxonomy" id="1961"/>
    <lineage>
        <taxon>Bacteria</taxon>
        <taxon>Bacillati</taxon>
        <taxon>Actinomycetota</taxon>
        <taxon>Actinomycetes</taxon>
        <taxon>Kitasatosporales</taxon>
        <taxon>Streptomycetaceae</taxon>
        <taxon>Streptomyces</taxon>
    </lineage>
</organism>
<sequence length="213" mass="22981">MSGDGADVDVSKQALGQIAKGITDTLGELKELGMVGSASMGRGFTDLALSGMESGNEGLTASMKTFCERWEWGVRALVQQGNQFAFDVGLSAGVMHEQDQYIQGSFKVLTNSAMGNPYASEKDVIDKDWGEVLSDNPYTQIRDADYSDESFERARENSKEAWKGAVRDVNSSDMLLGNQIINATGMRDEVDAAVDDWVGPAPQPQVQPSGGER</sequence>
<evidence type="ECO:0000313" key="2">
    <source>
        <dbReference type="Proteomes" id="UP001432039"/>
    </source>
</evidence>
<protein>
    <submittedName>
        <fullName evidence="1">Uncharacterized protein</fullName>
    </submittedName>
</protein>
<dbReference type="RefSeq" id="WP_328962494.1">
    <property type="nucleotide sequence ID" value="NZ_CP108090.1"/>
</dbReference>
<dbReference type="EMBL" id="CP108090">
    <property type="protein sequence ID" value="WUQ13544.1"/>
    <property type="molecule type" value="Genomic_DNA"/>
</dbReference>
<reference evidence="1" key="1">
    <citation type="submission" date="2022-10" db="EMBL/GenBank/DDBJ databases">
        <title>The complete genomes of actinobacterial strains from the NBC collection.</title>
        <authorList>
            <person name="Joergensen T.S."/>
            <person name="Alvarez Arevalo M."/>
            <person name="Sterndorff E.B."/>
            <person name="Faurdal D."/>
            <person name="Vuksanovic O."/>
            <person name="Mourched A.-S."/>
            <person name="Charusanti P."/>
            <person name="Shaw S."/>
            <person name="Blin K."/>
            <person name="Weber T."/>
        </authorList>
    </citation>
    <scope>NUCLEOTIDE SEQUENCE</scope>
    <source>
        <strain evidence="1">NBC_00248</strain>
    </source>
</reference>
<evidence type="ECO:0000313" key="1">
    <source>
        <dbReference type="EMBL" id="WUQ13544.1"/>
    </source>
</evidence>
<name>A0ABZ1TCD6_STRVG</name>
<proteinExistence type="predicted"/>
<dbReference type="Proteomes" id="UP001432039">
    <property type="component" value="Chromosome"/>
</dbReference>